<dbReference type="VEuPathDB" id="TriTrypDB:TvY486_0704060"/>
<name>G0TYM5_TRYVY</name>
<proteinExistence type="predicted"/>
<feature type="region of interest" description="Disordered" evidence="1">
    <location>
        <begin position="405"/>
        <end position="439"/>
    </location>
</feature>
<evidence type="ECO:0000313" key="2">
    <source>
        <dbReference type="EMBL" id="CCC49072.1"/>
    </source>
</evidence>
<dbReference type="AlphaFoldDB" id="G0TYM5"/>
<protein>
    <submittedName>
        <fullName evidence="2">Uncharacterized protein</fullName>
    </submittedName>
</protein>
<organism evidence="2">
    <name type="scientific">Trypanosoma vivax (strain Y486)</name>
    <dbReference type="NCBI Taxonomy" id="1055687"/>
    <lineage>
        <taxon>Eukaryota</taxon>
        <taxon>Discoba</taxon>
        <taxon>Euglenozoa</taxon>
        <taxon>Kinetoplastea</taxon>
        <taxon>Metakinetoplastina</taxon>
        <taxon>Trypanosomatida</taxon>
        <taxon>Trypanosomatidae</taxon>
        <taxon>Trypanosoma</taxon>
        <taxon>Duttonella</taxon>
    </lineage>
</organism>
<reference evidence="2" key="1">
    <citation type="journal article" date="2012" name="Proc. Natl. Acad. Sci. U.S.A.">
        <title>Antigenic diversity is generated by distinct evolutionary mechanisms in African trypanosome species.</title>
        <authorList>
            <person name="Jackson A.P."/>
            <person name="Berry A."/>
            <person name="Aslett M."/>
            <person name="Allison H.C."/>
            <person name="Burton P."/>
            <person name="Vavrova-Anderson J."/>
            <person name="Brown R."/>
            <person name="Browne H."/>
            <person name="Corton N."/>
            <person name="Hauser H."/>
            <person name="Gamble J."/>
            <person name="Gilderthorp R."/>
            <person name="Marcello L."/>
            <person name="McQuillan J."/>
            <person name="Otto T.D."/>
            <person name="Quail M.A."/>
            <person name="Sanders M.J."/>
            <person name="van Tonder A."/>
            <person name="Ginger M.L."/>
            <person name="Field M.C."/>
            <person name="Barry J.D."/>
            <person name="Hertz-Fowler C."/>
            <person name="Berriman M."/>
        </authorList>
    </citation>
    <scope>NUCLEOTIDE SEQUENCE</scope>
    <source>
        <strain evidence="2">Y486</strain>
    </source>
</reference>
<evidence type="ECO:0000256" key="1">
    <source>
        <dbReference type="SAM" id="MobiDB-lite"/>
    </source>
</evidence>
<dbReference type="EMBL" id="HE573023">
    <property type="protein sequence ID" value="CCC49072.1"/>
    <property type="molecule type" value="Genomic_DNA"/>
</dbReference>
<gene>
    <name evidence="2" type="ORF">TVY486_0704060</name>
</gene>
<accession>G0TYM5</accession>
<sequence length="568" mass="62889">MVLPHDDLDALTLRSPFVYEYGDAPHFMHSVNNAPVCFFARYRSNKDDSNEHRWSRVLEVIPRSVGVHGKVHADGVKDSLTVVPLKWNKKQFFIAFRIEGEEKCVELPRLSKVLPTEDEVLAYCARAAEGQLYNSAMESDKDKRTSELAHLSPRQMLPNAVEIQHLRAYRLSAIVNRRWTPEDIALAREQNERMGRVGASAAPVRLTVTSMHNMLLESQLDIASSSRAVGHVAAAMERRNSVRFSQCSTSSPMTPTGVSPAVGSTQTLSSATQLSGEANVMCSAAAKSTDVSSGVTLADLTSGMHPALSSEVIQESLRRWEESKRDEDRFYAYVSDKDRSAYMKKISRITQQNYEKNKRDRLFGIANEQRLDRKGNLMESRGLWIVDDDLRSQLAKKYKEELDDETAAGATSAAVGKKKADNSSNTEASGSGDVGGTLLPVSEEEAMVERYRKHQQKQQPQDVYIDLVTEEFLNHRGVGSDASVIVPCDSDNPNTNLLADNVTPLVPPAKSPEMLLTGSSSRMITSQLLHRAVCRLALKRLSSVAESHSEAVEKVPDEGVVVCERKKG</sequence>